<reference evidence="1" key="1">
    <citation type="submission" date="2020-05" db="EMBL/GenBank/DDBJ databases">
        <title>Genomic insights into acetone-butanol-ethanol (ABE) fermentation by sequencing solventogenic clostridia strains.</title>
        <authorList>
            <person name="Brown S."/>
        </authorList>
    </citation>
    <scope>NUCLEOTIDE SEQUENCE</scope>
    <source>
        <strain evidence="1">DJ126</strain>
    </source>
</reference>
<evidence type="ECO:0000313" key="2">
    <source>
        <dbReference type="Proteomes" id="UP000821656"/>
    </source>
</evidence>
<accession>A0A9Q5CCY8</accession>
<organism evidence="1 2">
    <name type="scientific">Clostridium beijerinckii</name>
    <name type="common">Clostridium MP</name>
    <dbReference type="NCBI Taxonomy" id="1520"/>
    <lineage>
        <taxon>Bacteria</taxon>
        <taxon>Bacillati</taxon>
        <taxon>Bacillota</taxon>
        <taxon>Clostridia</taxon>
        <taxon>Eubacteriales</taxon>
        <taxon>Clostridiaceae</taxon>
        <taxon>Clostridium</taxon>
    </lineage>
</organism>
<name>A0A9Q5CCY8_CLOBE</name>
<gene>
    <name evidence="1" type="ORF">DFH45_000096</name>
</gene>
<dbReference type="Pfam" id="PF11185">
    <property type="entry name" value="DUF2971"/>
    <property type="match status" value="1"/>
</dbReference>
<proteinExistence type="predicted"/>
<evidence type="ECO:0008006" key="3">
    <source>
        <dbReference type="Google" id="ProtNLM"/>
    </source>
</evidence>
<protein>
    <recommendedName>
        <fullName evidence="3">DUF2971 domain-containing protein</fullName>
    </recommendedName>
</protein>
<dbReference type="AlphaFoldDB" id="A0A9Q5CCY8"/>
<dbReference type="Proteomes" id="UP000821656">
    <property type="component" value="Unassembled WGS sequence"/>
</dbReference>
<sequence length="329" mass="38991">MIITEELRAKIDETKELLLNVDELEEIKDIREFKESLKSFQDETDETDWDKYNIYHYTTGDGLKSIIENKEFWFTHSSFLNDRTEIKHTHNLIDRVLNGFSSKDNQNEIEEFKKYIDPYIKDGEGIYSASFSLDKDSNLLWSNYATDDGYNIEFDINKLDSMLDKYDNGNDDVIFGKIISPVNYDEKIQKQLLQKELISLYKIYKYCNVNDMKEFWELSETNRININLQSLFFKRKEFKQEREFRIALICVDDSKKADVLKLRIKNGACIPYAAMSFSNNKIKLPIKSITIGPKNTLDIAEKGLRYLLKWNGFEKYDVRIKKSDIPYRY</sequence>
<dbReference type="RefSeq" id="WP_077306026.1">
    <property type="nucleotide sequence ID" value="NZ_CP016090.1"/>
</dbReference>
<dbReference type="EMBL" id="JABSXK010000001">
    <property type="protein sequence ID" value="NRV07133.1"/>
    <property type="molecule type" value="Genomic_DNA"/>
</dbReference>
<evidence type="ECO:0000313" key="1">
    <source>
        <dbReference type="EMBL" id="NRV07133.1"/>
    </source>
</evidence>
<dbReference type="InterPro" id="IPR021352">
    <property type="entry name" value="DUF2971"/>
</dbReference>
<comment type="caution">
    <text evidence="1">The sequence shown here is derived from an EMBL/GenBank/DDBJ whole genome shotgun (WGS) entry which is preliminary data.</text>
</comment>